<comment type="catalytic activity">
    <reaction evidence="9">
        <text>L-threonyl-[protein] + ATP = O-phospho-L-threonyl-[protein] + ADP + H(+)</text>
        <dbReference type="Rhea" id="RHEA:46608"/>
        <dbReference type="Rhea" id="RHEA-COMP:11060"/>
        <dbReference type="Rhea" id="RHEA-COMP:11605"/>
        <dbReference type="ChEBI" id="CHEBI:15378"/>
        <dbReference type="ChEBI" id="CHEBI:30013"/>
        <dbReference type="ChEBI" id="CHEBI:30616"/>
        <dbReference type="ChEBI" id="CHEBI:61977"/>
        <dbReference type="ChEBI" id="CHEBI:456216"/>
        <dbReference type="EC" id="2.7.11.1"/>
    </reaction>
</comment>
<dbReference type="InterPro" id="IPR011009">
    <property type="entry name" value="Kinase-like_dom_sf"/>
</dbReference>
<evidence type="ECO:0000256" key="1">
    <source>
        <dbReference type="ARBA" id="ARBA00010006"/>
    </source>
</evidence>
<feature type="compositionally biased region" description="Low complexity" evidence="12">
    <location>
        <begin position="125"/>
        <end position="148"/>
    </location>
</feature>
<dbReference type="InterPro" id="IPR000719">
    <property type="entry name" value="Prot_kinase_dom"/>
</dbReference>
<evidence type="ECO:0000256" key="5">
    <source>
        <dbReference type="ARBA" id="ARBA00022741"/>
    </source>
</evidence>
<dbReference type="EMBL" id="JAAMPI010000913">
    <property type="protein sequence ID" value="KAF4627769.1"/>
    <property type="molecule type" value="Genomic_DNA"/>
</dbReference>
<dbReference type="GO" id="GO:0005524">
    <property type="term" value="F:ATP binding"/>
    <property type="evidence" value="ECO:0007669"/>
    <property type="project" value="UniProtKB-UniRule"/>
</dbReference>
<feature type="compositionally biased region" description="Polar residues" evidence="12">
    <location>
        <begin position="1"/>
        <end position="11"/>
    </location>
</feature>
<feature type="binding site" evidence="11">
    <location>
        <position position="366"/>
    </location>
    <ligand>
        <name>ATP</name>
        <dbReference type="ChEBI" id="CHEBI:30616"/>
    </ligand>
</feature>
<dbReference type="Pfam" id="PF00069">
    <property type="entry name" value="Pkinase"/>
    <property type="match status" value="1"/>
</dbReference>
<evidence type="ECO:0000256" key="6">
    <source>
        <dbReference type="ARBA" id="ARBA00022777"/>
    </source>
</evidence>
<dbReference type="OrthoDB" id="347657at2759"/>
<evidence type="ECO:0000256" key="8">
    <source>
        <dbReference type="ARBA" id="ARBA00022857"/>
    </source>
</evidence>
<feature type="region of interest" description="Disordered" evidence="12">
    <location>
        <begin position="704"/>
        <end position="723"/>
    </location>
</feature>
<comment type="catalytic activity">
    <reaction evidence="10">
        <text>L-seryl-[protein] + ATP = O-phospho-L-seryl-[protein] + ADP + H(+)</text>
        <dbReference type="Rhea" id="RHEA:17989"/>
        <dbReference type="Rhea" id="RHEA-COMP:9863"/>
        <dbReference type="Rhea" id="RHEA-COMP:11604"/>
        <dbReference type="ChEBI" id="CHEBI:15378"/>
        <dbReference type="ChEBI" id="CHEBI:29999"/>
        <dbReference type="ChEBI" id="CHEBI:30616"/>
        <dbReference type="ChEBI" id="CHEBI:83421"/>
        <dbReference type="ChEBI" id="CHEBI:456216"/>
        <dbReference type="EC" id="2.7.11.1"/>
    </reaction>
</comment>
<dbReference type="InterPro" id="IPR011993">
    <property type="entry name" value="PH-like_dom_sf"/>
</dbReference>
<feature type="region of interest" description="Disordered" evidence="12">
    <location>
        <begin position="484"/>
        <end position="511"/>
    </location>
</feature>
<sequence length="1220" mass="134315">MNNDLSLSQSLGGLRIANPDDVSPGSPRDVPVASRIESSSVSPSFSATATATATATAFPLRTHTADVPPSPPPPIAREARSSTDPQSQSRRHSIFNILRRGEPSTDNSPSPRTPPQSSEHKFQRSDSSSSESFKASNDPLARAAAAKAYRQSMPLNHQAQQQAQYPPYQSNAMQNGNRGYLPPANSRPVSGVYAAQPPPNAIPSREPSYRLRNESSRTSMIGMPTRSDSRGGTAMQAGVPSRESSHRDRSYGQNPPLPMGNGPLPPRRSSRGMGGGHTDALPAPSNSAGPTYDSEGNPLPGSSEEWKDKGAAVGIREEYDANGKLVLKQVKKGVRDFAFGRTLGEGSYSTVLLATDRQTLKEYAVKILDKKHIIKEKKIKYVNIEKDTLNRLIEHPGIVRLYYTFQDSSSLYYVLDIASGGELLGVLKKIGSFDEECTRFYGAQILDAIEHMHNRGVIHRDLKPENVLLDDQMHIKITDFGTAKLLPDPRKPKEPTSSYDPAGDEEESTRARSFVGTAEYVSPELLTDKNACKASDLWAFGCIIYQLLAGRPPFKAGNEYQTFQKIVGLEYEFPPGFPPAARDLVERLLVLDPQRRLSIEHIKNHEFFDGIKWGRGLWRQKAPRLKPYIPQTQEPTLINLNGYASAPQPIPTSRGPPPTGANGNNRPQPRVITELPPPTQLDIEWSPVLTRNNERILKLGNLNVLSTPMPHSPNSKHGEDGHEKKKLSRFFGGSSTKKRQRLVMVTSSARIIMAAAGGDEKKTKTEISLLASECVWRTQVDTKGQEVWCVDTRGTHYTFEDSKSSVTTGDPSKSSAQEWIESIERAKDMALSQSMVGSYTSDTGFDLSSSVSSPSSTLHGNSIYPEGFNVTDRAGRNHLTKSQASLGEEQSEKSAVMHPGNTAVITGGASGIGLALARKCAGYGMNVVICDNNSSNLKAAKEAIKGEGKIEGVEMDVSKVEDFEKLKAVVEKDFGGKISLLALNAGIGLRGSWPNNKYFHTIMSVNLFGVINGLSTLLPILTTHSTASHPTSIIITGSKQGITNPPGNAAYNASKAAVKTLAEHLSFDLSKESPTTSVHLLIPGWTYTGLSGNEPFATEKKEKPEGAWTPEQVVDYLEEKMSEGRFYIVCPDNDVSEEMDKKRMLWGALDLVKGRPPLTRWREDYMMEAEEWMKQEKLWEVMQNFLRKKTWMKGREFCWRTKLGKHRIYRPSSKMPLWWG</sequence>
<evidence type="ECO:0000313" key="15">
    <source>
        <dbReference type="Proteomes" id="UP000566819"/>
    </source>
</evidence>
<dbReference type="Gene3D" id="3.30.200.20">
    <property type="entry name" value="Phosphorylase Kinase, domain 1"/>
    <property type="match status" value="1"/>
</dbReference>
<evidence type="ECO:0000256" key="2">
    <source>
        <dbReference type="ARBA" id="ARBA00012513"/>
    </source>
</evidence>
<feature type="compositionally biased region" description="Low complexity" evidence="12">
    <location>
        <begin position="158"/>
        <end position="169"/>
    </location>
</feature>
<dbReference type="InterPro" id="IPR002347">
    <property type="entry name" value="SDR_fam"/>
</dbReference>
<dbReference type="InterPro" id="IPR020904">
    <property type="entry name" value="Sc_DH/Rdtase_CS"/>
</dbReference>
<evidence type="ECO:0000256" key="4">
    <source>
        <dbReference type="ARBA" id="ARBA00022679"/>
    </source>
</evidence>
<evidence type="ECO:0000313" key="14">
    <source>
        <dbReference type="EMBL" id="KAF4627769.1"/>
    </source>
</evidence>
<proteinExistence type="inferred from homology"/>
<dbReference type="SMART" id="SM00220">
    <property type="entry name" value="S_TKc"/>
    <property type="match status" value="1"/>
</dbReference>
<keyword evidence="4" id="KW-0808">Transferase</keyword>
<dbReference type="InterPro" id="IPR008271">
    <property type="entry name" value="Ser/Thr_kinase_AS"/>
</dbReference>
<evidence type="ECO:0000256" key="7">
    <source>
        <dbReference type="ARBA" id="ARBA00022840"/>
    </source>
</evidence>
<dbReference type="GO" id="GO:0035556">
    <property type="term" value="P:intracellular signal transduction"/>
    <property type="evidence" value="ECO:0007669"/>
    <property type="project" value="TreeGrafter"/>
</dbReference>
<dbReference type="PANTHER" id="PTHR24356:SF163">
    <property type="entry name" value="3-PHOSPHOINOSITIDE-DEPENDENT PROTEIN KINASE 1-RELATED"/>
    <property type="match status" value="1"/>
</dbReference>
<feature type="region of interest" description="Disordered" evidence="12">
    <location>
        <begin position="641"/>
        <end position="671"/>
    </location>
</feature>
<dbReference type="InterPro" id="IPR050236">
    <property type="entry name" value="Ser_Thr_kinase_AGC"/>
</dbReference>
<evidence type="ECO:0000256" key="12">
    <source>
        <dbReference type="SAM" id="MobiDB-lite"/>
    </source>
</evidence>
<dbReference type="FunFam" id="3.30.200.20:FF:000128">
    <property type="entry name" value="Serine/threonine-protein kinase ksg1"/>
    <property type="match status" value="1"/>
</dbReference>
<dbReference type="Gene3D" id="1.10.510.10">
    <property type="entry name" value="Transferase(Phosphotransferase) domain 1"/>
    <property type="match status" value="1"/>
</dbReference>
<protein>
    <recommendedName>
        <fullName evidence="2">non-specific serine/threonine protein kinase</fullName>
        <ecNumber evidence="2">2.7.11.1</ecNumber>
    </recommendedName>
</protein>
<feature type="domain" description="Protein kinase" evidence="13">
    <location>
        <begin position="337"/>
        <end position="608"/>
    </location>
</feature>
<dbReference type="InterPro" id="IPR039046">
    <property type="entry name" value="PDPK1"/>
</dbReference>
<reference evidence="14 15" key="1">
    <citation type="submission" date="2020-03" db="EMBL/GenBank/DDBJ databases">
        <title>Draft Genome Sequence of Cudoniella acicularis.</title>
        <authorList>
            <person name="Buettner E."/>
            <person name="Kellner H."/>
        </authorList>
    </citation>
    <scope>NUCLEOTIDE SEQUENCE [LARGE SCALE GENOMIC DNA]</scope>
    <source>
        <strain evidence="14 15">DSM 108380</strain>
    </source>
</reference>
<keyword evidence="7 11" id="KW-0067">ATP-binding</keyword>
<dbReference type="CDD" id="cd05581">
    <property type="entry name" value="STKc_PDK1"/>
    <property type="match status" value="1"/>
</dbReference>
<name>A0A8H4RCW2_9HELO</name>
<dbReference type="PROSITE" id="PS50011">
    <property type="entry name" value="PROTEIN_KINASE_DOM"/>
    <property type="match status" value="1"/>
</dbReference>
<feature type="compositionally biased region" description="Pro residues" evidence="12">
    <location>
        <begin position="255"/>
        <end position="266"/>
    </location>
</feature>
<dbReference type="PROSITE" id="PS00061">
    <property type="entry name" value="ADH_SHORT"/>
    <property type="match status" value="1"/>
</dbReference>
<dbReference type="Proteomes" id="UP000566819">
    <property type="component" value="Unassembled WGS sequence"/>
</dbReference>
<evidence type="ECO:0000259" key="13">
    <source>
        <dbReference type="PROSITE" id="PS50011"/>
    </source>
</evidence>
<evidence type="ECO:0000256" key="10">
    <source>
        <dbReference type="ARBA" id="ARBA00048679"/>
    </source>
</evidence>
<keyword evidence="3" id="KW-0723">Serine/threonine-protein kinase</keyword>
<keyword evidence="6" id="KW-0418">Kinase</keyword>
<comment type="similarity">
    <text evidence="1">Belongs to the protein kinase superfamily. AGC Ser/Thr protein kinase family. PDPK1 subfamily.</text>
</comment>
<dbReference type="CDD" id="cd05233">
    <property type="entry name" value="SDR_c"/>
    <property type="match status" value="1"/>
</dbReference>
<accession>A0A8H4RCW2</accession>
<feature type="region of interest" description="Disordered" evidence="12">
    <location>
        <begin position="1"/>
        <end position="307"/>
    </location>
</feature>
<gene>
    <name evidence="14" type="ORF">G7Y89_g10380</name>
</gene>
<feature type="compositionally biased region" description="Pro residues" evidence="12">
    <location>
        <begin position="648"/>
        <end position="659"/>
    </location>
</feature>
<dbReference type="InterPro" id="IPR017441">
    <property type="entry name" value="Protein_kinase_ATP_BS"/>
</dbReference>
<dbReference type="SUPFAM" id="SSF51735">
    <property type="entry name" value="NAD(P)-binding Rossmann-fold domains"/>
    <property type="match status" value="1"/>
</dbReference>
<evidence type="ECO:0000256" key="3">
    <source>
        <dbReference type="ARBA" id="ARBA00022527"/>
    </source>
</evidence>
<feature type="compositionally biased region" description="Low complexity" evidence="12">
    <location>
        <begin position="33"/>
        <end position="57"/>
    </location>
</feature>
<dbReference type="Pfam" id="PF00106">
    <property type="entry name" value="adh_short"/>
    <property type="match status" value="1"/>
</dbReference>
<dbReference type="SUPFAM" id="SSF56112">
    <property type="entry name" value="Protein kinase-like (PK-like)"/>
    <property type="match status" value="1"/>
</dbReference>
<dbReference type="Gene3D" id="3.40.50.720">
    <property type="entry name" value="NAD(P)-binding Rossmann-like Domain"/>
    <property type="match status" value="1"/>
</dbReference>
<dbReference type="EC" id="2.7.11.1" evidence="2"/>
<dbReference type="AlphaFoldDB" id="A0A8H4RCW2"/>
<keyword evidence="15" id="KW-1185">Reference proteome</keyword>
<dbReference type="PROSITE" id="PS00107">
    <property type="entry name" value="PROTEIN_KINASE_ATP"/>
    <property type="match status" value="1"/>
</dbReference>
<comment type="caution">
    <text evidence="14">The sequence shown here is derived from an EMBL/GenBank/DDBJ whole genome shotgun (WGS) entry which is preliminary data.</text>
</comment>
<evidence type="ECO:0000256" key="9">
    <source>
        <dbReference type="ARBA" id="ARBA00047899"/>
    </source>
</evidence>
<dbReference type="PRINTS" id="PR00081">
    <property type="entry name" value="GDHRDH"/>
</dbReference>
<dbReference type="PANTHER" id="PTHR24356">
    <property type="entry name" value="SERINE/THREONINE-PROTEIN KINASE"/>
    <property type="match status" value="1"/>
</dbReference>
<dbReference type="InterPro" id="IPR036291">
    <property type="entry name" value="NAD(P)-bd_dom_sf"/>
</dbReference>
<dbReference type="Gene3D" id="2.30.29.30">
    <property type="entry name" value="Pleckstrin-homology domain (PH domain)/Phosphotyrosine-binding domain (PTB)"/>
    <property type="match status" value="1"/>
</dbReference>
<dbReference type="GO" id="GO:0004674">
    <property type="term" value="F:protein serine/threonine kinase activity"/>
    <property type="evidence" value="ECO:0007669"/>
    <property type="project" value="UniProtKB-KW"/>
</dbReference>
<evidence type="ECO:0000256" key="11">
    <source>
        <dbReference type="PROSITE-ProRule" id="PRU10141"/>
    </source>
</evidence>
<keyword evidence="5 11" id="KW-0547">Nucleotide-binding</keyword>
<keyword evidence="8" id="KW-0521">NADP</keyword>
<dbReference type="FunFam" id="1.10.510.10:FF:000163">
    <property type="entry name" value="3-phosphoinositide-dependent protein kinase 1"/>
    <property type="match status" value="1"/>
</dbReference>
<organism evidence="14 15">
    <name type="scientific">Cudoniella acicularis</name>
    <dbReference type="NCBI Taxonomy" id="354080"/>
    <lineage>
        <taxon>Eukaryota</taxon>
        <taxon>Fungi</taxon>
        <taxon>Dikarya</taxon>
        <taxon>Ascomycota</taxon>
        <taxon>Pezizomycotina</taxon>
        <taxon>Leotiomycetes</taxon>
        <taxon>Helotiales</taxon>
        <taxon>Tricladiaceae</taxon>
        <taxon>Cudoniella</taxon>
    </lineage>
</organism>
<dbReference type="PROSITE" id="PS00108">
    <property type="entry name" value="PROTEIN_KINASE_ST"/>
    <property type="match status" value="1"/>
</dbReference>